<gene>
    <name evidence="2" type="ORF">GMO_00530</name>
</gene>
<reference evidence="2 3" key="1">
    <citation type="submission" date="2011-10" db="EMBL/GenBank/DDBJ databases">
        <title>Genome sequence of Gluconobacter morbifer G707, isolated from Drosophila gut.</title>
        <authorList>
            <person name="Lee W.-J."/>
            <person name="Kim E.-K."/>
        </authorList>
    </citation>
    <scope>NUCLEOTIDE SEQUENCE [LARGE SCALE GENOMIC DNA]</scope>
    <source>
        <strain evidence="2 3">G707</strain>
    </source>
</reference>
<evidence type="ECO:0000313" key="2">
    <source>
        <dbReference type="EMBL" id="EHH68746.1"/>
    </source>
</evidence>
<protein>
    <submittedName>
        <fullName evidence="2">Uncharacterized protein</fullName>
    </submittedName>
</protein>
<proteinExistence type="predicted"/>
<name>G6XEY8_9PROT</name>
<feature type="region of interest" description="Disordered" evidence="1">
    <location>
        <begin position="1"/>
        <end position="34"/>
    </location>
</feature>
<dbReference type="PATRIC" id="fig|1088869.3.peg.52"/>
<dbReference type="EMBL" id="AGQV01000001">
    <property type="protein sequence ID" value="EHH68746.1"/>
    <property type="molecule type" value="Genomic_DNA"/>
</dbReference>
<accession>G6XEY8</accession>
<feature type="compositionally biased region" description="Low complexity" evidence="1">
    <location>
        <begin position="1"/>
        <end position="15"/>
    </location>
</feature>
<evidence type="ECO:0000313" key="3">
    <source>
        <dbReference type="Proteomes" id="UP000004949"/>
    </source>
</evidence>
<dbReference type="STRING" id="1088869.GMO_00530"/>
<evidence type="ECO:0000256" key="1">
    <source>
        <dbReference type="SAM" id="MobiDB-lite"/>
    </source>
</evidence>
<keyword evidence="3" id="KW-1185">Reference proteome</keyword>
<dbReference type="AlphaFoldDB" id="G6XEY8"/>
<comment type="caution">
    <text evidence="2">The sequence shown here is derived from an EMBL/GenBank/DDBJ whole genome shotgun (WGS) entry which is preliminary data.</text>
</comment>
<dbReference type="Proteomes" id="UP000004949">
    <property type="component" value="Unassembled WGS sequence"/>
</dbReference>
<organism evidence="2 3">
    <name type="scientific">Gluconobacter morbifer G707</name>
    <dbReference type="NCBI Taxonomy" id="1088869"/>
    <lineage>
        <taxon>Bacteria</taxon>
        <taxon>Pseudomonadati</taxon>
        <taxon>Pseudomonadota</taxon>
        <taxon>Alphaproteobacteria</taxon>
        <taxon>Acetobacterales</taxon>
        <taxon>Acetobacteraceae</taxon>
        <taxon>Gluconobacter</taxon>
    </lineage>
</organism>
<sequence length="86" mass="9222">MALVAAATFSAAQAAPSKTAPPPAQGNSPLAGLSMDQQMELCDRLQTMQKQMHSLTPQMKQQLQACRVMTMGDTRSDMAPDATLDR</sequence>